<evidence type="ECO:0008006" key="9">
    <source>
        <dbReference type="Google" id="ProtNLM"/>
    </source>
</evidence>
<dbReference type="Proteomes" id="UP000660745">
    <property type="component" value="Unassembled WGS sequence"/>
</dbReference>
<dbReference type="Pfam" id="PF03633">
    <property type="entry name" value="Glyco_hydro_65C"/>
    <property type="match status" value="1"/>
</dbReference>
<dbReference type="Gene3D" id="2.60.120.260">
    <property type="entry name" value="Galactose-binding domain-like"/>
    <property type="match status" value="1"/>
</dbReference>
<evidence type="ECO:0000259" key="6">
    <source>
        <dbReference type="Pfam" id="PF22422"/>
    </source>
</evidence>
<evidence type="ECO:0000259" key="3">
    <source>
        <dbReference type="Pfam" id="PF03633"/>
    </source>
</evidence>
<feature type="domain" description="Beta-galactosidase-like galactose-binding" evidence="5">
    <location>
        <begin position="563"/>
        <end position="648"/>
    </location>
</feature>
<reference evidence="7" key="2">
    <citation type="submission" date="2020-09" db="EMBL/GenBank/DDBJ databases">
        <authorList>
            <person name="Sun Q."/>
            <person name="Zhou Y."/>
        </authorList>
    </citation>
    <scope>NUCLEOTIDE SEQUENCE</scope>
    <source>
        <strain evidence="7">CGMCC 4.7430</strain>
    </source>
</reference>
<dbReference type="Pfam" id="PF22422">
    <property type="entry name" value="MGH1-like_GH"/>
    <property type="match status" value="1"/>
</dbReference>
<evidence type="ECO:0000313" key="7">
    <source>
        <dbReference type="EMBL" id="GGP10989.1"/>
    </source>
</evidence>
<name>A0A918A9G0_9ACTN</name>
<feature type="chain" id="PRO_5037851659" description="Alpha-galactosidase NEW3 domain-containing protein" evidence="2">
    <location>
        <begin position="28"/>
        <end position="1022"/>
    </location>
</feature>
<dbReference type="EMBL" id="BMNK01000009">
    <property type="protein sequence ID" value="GGP10989.1"/>
    <property type="molecule type" value="Genomic_DNA"/>
</dbReference>
<dbReference type="Pfam" id="PF21606">
    <property type="entry name" value="BgaA-like_CBM"/>
    <property type="match status" value="1"/>
</dbReference>
<dbReference type="SUPFAM" id="SSF48208">
    <property type="entry name" value="Six-hairpin glycosidases"/>
    <property type="match status" value="1"/>
</dbReference>
<protein>
    <recommendedName>
        <fullName evidence="9">Alpha-galactosidase NEW3 domain-containing protein</fullName>
    </recommendedName>
</protein>
<feature type="signal peptide" evidence="2">
    <location>
        <begin position="1"/>
        <end position="27"/>
    </location>
</feature>
<feature type="domain" description="Alpha-galactosidase NEW3" evidence="4">
    <location>
        <begin position="733"/>
        <end position="804"/>
    </location>
</feature>
<evidence type="ECO:0000256" key="1">
    <source>
        <dbReference type="SAM" id="MobiDB-lite"/>
    </source>
</evidence>
<comment type="caution">
    <text evidence="7">The sequence shown here is derived from an EMBL/GenBank/DDBJ whole genome shotgun (WGS) entry which is preliminary data.</text>
</comment>
<dbReference type="InterPro" id="IPR018905">
    <property type="entry name" value="A-galactase_NEW3"/>
</dbReference>
<keyword evidence="8" id="KW-1185">Reference proteome</keyword>
<organism evidence="7 8">
    <name type="scientific">Nonomuraea glycinis</name>
    <dbReference type="NCBI Taxonomy" id="2047744"/>
    <lineage>
        <taxon>Bacteria</taxon>
        <taxon>Bacillati</taxon>
        <taxon>Actinomycetota</taxon>
        <taxon>Actinomycetes</taxon>
        <taxon>Streptosporangiales</taxon>
        <taxon>Streptosporangiaceae</taxon>
        <taxon>Nonomuraea</taxon>
    </lineage>
</organism>
<dbReference type="GO" id="GO:0005975">
    <property type="term" value="P:carbohydrate metabolic process"/>
    <property type="evidence" value="ECO:0007669"/>
    <property type="project" value="InterPro"/>
</dbReference>
<dbReference type="Pfam" id="PF10633">
    <property type="entry name" value="NPCBM_assoc"/>
    <property type="match status" value="1"/>
</dbReference>
<keyword evidence="2" id="KW-0732">Signal</keyword>
<gene>
    <name evidence="7" type="ORF">GCM10012278_52840</name>
</gene>
<dbReference type="Gene3D" id="1.50.10.10">
    <property type="match status" value="1"/>
</dbReference>
<evidence type="ECO:0000259" key="5">
    <source>
        <dbReference type="Pfam" id="PF21606"/>
    </source>
</evidence>
<reference evidence="7" key="1">
    <citation type="journal article" date="2014" name="Int. J. Syst. Evol. Microbiol.">
        <title>Complete genome sequence of Corynebacterium casei LMG S-19264T (=DSM 44701T), isolated from a smear-ripened cheese.</title>
        <authorList>
            <consortium name="US DOE Joint Genome Institute (JGI-PGF)"/>
            <person name="Walter F."/>
            <person name="Albersmeier A."/>
            <person name="Kalinowski J."/>
            <person name="Ruckert C."/>
        </authorList>
    </citation>
    <scope>NUCLEOTIDE SEQUENCE</scope>
    <source>
        <strain evidence="7">CGMCC 4.7430</strain>
    </source>
</reference>
<evidence type="ECO:0000313" key="8">
    <source>
        <dbReference type="Proteomes" id="UP000660745"/>
    </source>
</evidence>
<proteinExistence type="predicted"/>
<evidence type="ECO:0000256" key="2">
    <source>
        <dbReference type="SAM" id="SignalP"/>
    </source>
</evidence>
<dbReference type="InterPro" id="IPR054491">
    <property type="entry name" value="MGH1-like_GH"/>
</dbReference>
<evidence type="ECO:0000259" key="4">
    <source>
        <dbReference type="Pfam" id="PF10633"/>
    </source>
</evidence>
<dbReference type="InterPro" id="IPR005194">
    <property type="entry name" value="Glyco_hydro_65_C"/>
</dbReference>
<dbReference type="AlphaFoldDB" id="A0A918A9G0"/>
<feature type="domain" description="Glycoside hydrolase family 65 C-terminal" evidence="3">
    <location>
        <begin position="467"/>
        <end position="522"/>
    </location>
</feature>
<feature type="domain" description="Mannosylglycerate hydrolase MGH1-like glycoside hydrolase" evidence="6">
    <location>
        <begin position="115"/>
        <end position="450"/>
    </location>
</feature>
<dbReference type="InterPro" id="IPR012341">
    <property type="entry name" value="6hp_glycosidase-like_sf"/>
</dbReference>
<dbReference type="InterPro" id="IPR049487">
    <property type="entry name" value="BgaA-like_CBM"/>
</dbReference>
<dbReference type="InterPro" id="IPR008928">
    <property type="entry name" value="6-hairpin_glycosidase_sf"/>
</dbReference>
<accession>A0A918A9G0</accession>
<feature type="region of interest" description="Disordered" evidence="1">
    <location>
        <begin position="709"/>
        <end position="729"/>
    </location>
</feature>
<sequence>MRRRAIALAAVAVLAMTSFAITPPAQAAGEPLPYPEVGRGTRILDHDALLTGYAEPEWYKANIPFLDVPDREIQDVYYYRWSTYKRHIRYTDTATGHILTEFHNAPGYAAPLGGIVAAAGHHIYEGRWLRDRRPVDDYLRYWLRGPGAGPKPKTDHLNEDTDDWAHQYGFWAADAAYQRSLVTGDTKLVKSLLPDLIRQYDKWGNQYDKKLGLYWSVPVWDAMEYTASSYESDPADPYHGGHGYRPTLNAYQYGDAKAIAAIAHTQGDTATARRFEQRAKDLRTALHRRLWDPQRQFFYHKARADLDPQQRLVASREQIGFVPWMFDMADAGTEQAWAQLLDPQGFAAPYGPTTTERRSQWFMHDALTGCCRWDGPSWPFATSQTLTGMANLLNDYDQSVVDNDDYYQVLRGYARSQYKDGRPYVAEAHHPDEPRWIYDGRGHSEHYNHSTYTDLVISGLIGLRPQPGDRLTVNPLAPASWDHFVLENVPYRGHNVTVLWDRDGTRYGQGAGLRLYVDGRRIASRPTLGELTAPLPASVPEAGTPAMVNDAANPHGVGYPRPFASYTNDIDSVWDTVDGRIYYDDIPHSRWTNYRSPNAQDHLGLDFGVPTEVSDVRFHPYDDGGGVRAPAGYRLEHWDGATWQEVPGQRRTPERPAANALNRITFPALTTTRLRLGFDNPPGAYVGVVELQAWSPTTDDAHLTVTPADQPTTVNTPAEQPTTVNTPATPADQVTTVFTNTAASPATNVRVTLAVPPGWTARPHGSPGATRVRPRGELTVRWTLRPPSGTARPGGHPVRAFARYGSPGRPKQVSSTYGRFLVPLDLAAFPQVDAADAFGADTSASYTAYQPSGGEAKPAIAVGDGRLAATGATPYFALMAGPAPLPPGDAVSVLTAGSFAGHGRPEDSVFVGWVKDASTYVTAWYNHTRQMSGLNVSVNGHLLPLAGDAPLTLKPGDRFALLLSGTTITSYAESAGVWRELRTADLGDTLATPEARQGHRYGFGLRGSTGTITITAVEARRP</sequence>